<organism evidence="1 2">
    <name type="scientific">Gracilibacillus pellucidus</name>
    <dbReference type="NCBI Taxonomy" id="3095368"/>
    <lineage>
        <taxon>Bacteria</taxon>
        <taxon>Bacillati</taxon>
        <taxon>Bacillota</taxon>
        <taxon>Bacilli</taxon>
        <taxon>Bacillales</taxon>
        <taxon>Bacillaceae</taxon>
        <taxon>Gracilibacillus</taxon>
    </lineage>
</organism>
<keyword evidence="2" id="KW-1185">Reference proteome</keyword>
<dbReference type="EMBL" id="JAWZSR010000009">
    <property type="protein sequence ID" value="MDX8047208.1"/>
    <property type="molecule type" value="Genomic_DNA"/>
</dbReference>
<accession>A0ACC6M8L4</accession>
<gene>
    <name evidence="1" type="ORF">SH601_14565</name>
</gene>
<dbReference type="Proteomes" id="UP001277972">
    <property type="component" value="Unassembled WGS sequence"/>
</dbReference>
<name>A0ACC6M8L4_9BACI</name>
<protein>
    <submittedName>
        <fullName evidence="1">GNAT family N-acetyltransferase</fullName>
    </submittedName>
</protein>
<evidence type="ECO:0000313" key="2">
    <source>
        <dbReference type="Proteomes" id="UP001277972"/>
    </source>
</evidence>
<reference evidence="1" key="1">
    <citation type="submission" date="2023-11" db="EMBL/GenBank/DDBJ databases">
        <title>Gracilibacillus pellucida a moderately halophilic bacterium isolated from saline soil in Xinjiang province.</title>
        <authorList>
            <person name="Zhang Z."/>
            <person name="Tan F."/>
            <person name="Wang Y."/>
            <person name="Xia M."/>
        </authorList>
    </citation>
    <scope>NUCLEOTIDE SEQUENCE</scope>
    <source>
        <strain evidence="1">S3-1-1</strain>
    </source>
</reference>
<evidence type="ECO:0000313" key="1">
    <source>
        <dbReference type="EMBL" id="MDX8047208.1"/>
    </source>
</evidence>
<proteinExistence type="predicted"/>
<sequence length="102" mass="11983">MHLGMVDISTVLREEFQWGLIGYFVHNQYWGNGYGKEAVQAVMNIAFHKLGFHRLEAHINLDNSLSVKLAERVGMEFECVRKAFLYENDDWTDHLLYYKNAK</sequence>
<comment type="caution">
    <text evidence="1">The sequence shown here is derived from an EMBL/GenBank/DDBJ whole genome shotgun (WGS) entry which is preliminary data.</text>
</comment>